<evidence type="ECO:0000313" key="2">
    <source>
        <dbReference type="EMBL" id="QJI03755.1"/>
    </source>
</evidence>
<dbReference type="AlphaFoldDB" id="A0A6H2A3L0"/>
<reference evidence="1" key="1">
    <citation type="submission" date="2020-03" db="EMBL/GenBank/DDBJ databases">
        <title>The deep terrestrial virosphere.</title>
        <authorList>
            <person name="Holmfeldt K."/>
            <person name="Nilsson E."/>
            <person name="Simone D."/>
            <person name="Lopez-Fernandez M."/>
            <person name="Wu X."/>
            <person name="de Brujin I."/>
            <person name="Lundin D."/>
            <person name="Andersson A."/>
            <person name="Bertilsson S."/>
            <person name="Dopson M."/>
        </authorList>
    </citation>
    <scope>NUCLEOTIDE SEQUENCE</scope>
    <source>
        <strain evidence="1">TM448A04523</strain>
        <strain evidence="2">TM448B04964</strain>
    </source>
</reference>
<protein>
    <submittedName>
        <fullName evidence="1">Uncharacterized protein</fullName>
    </submittedName>
</protein>
<organism evidence="1">
    <name type="scientific">viral metagenome</name>
    <dbReference type="NCBI Taxonomy" id="1070528"/>
    <lineage>
        <taxon>unclassified sequences</taxon>
        <taxon>metagenomes</taxon>
        <taxon>organismal metagenomes</taxon>
    </lineage>
</organism>
<proteinExistence type="predicted"/>
<dbReference type="EMBL" id="MT144488">
    <property type="protein sequence ID" value="QJA54231.1"/>
    <property type="molecule type" value="Genomic_DNA"/>
</dbReference>
<gene>
    <name evidence="1" type="ORF">TM448A04523_0008</name>
    <name evidence="2" type="ORF">TM448B04964_0005</name>
</gene>
<sequence>MPNVWIDHSQDPYTWHQGPCIFELSLSPVQDSSAKEGDCAEVAFAHLVARGRLEFHQGYWLLVQARIKEYIR</sequence>
<dbReference type="EMBL" id="MT145116">
    <property type="protein sequence ID" value="QJI03755.1"/>
    <property type="molecule type" value="Genomic_DNA"/>
</dbReference>
<evidence type="ECO:0000313" key="1">
    <source>
        <dbReference type="EMBL" id="QJA54231.1"/>
    </source>
</evidence>
<accession>A0A6H2A3L0</accession>
<name>A0A6H2A3L0_9ZZZZ</name>